<protein>
    <recommendedName>
        <fullName evidence="4">Malonyl CoA-acyl carrier protein transacylase</fullName>
        <ecNumber evidence="4">2.3.1.39</ecNumber>
    </recommendedName>
</protein>
<dbReference type="STRING" id="1802579.A2310_01040"/>
<evidence type="ECO:0000256" key="4">
    <source>
        <dbReference type="PIRNR" id="PIRNR000446"/>
    </source>
</evidence>
<accession>A0A1F4SND1</accession>
<dbReference type="NCBIfam" id="TIGR00128">
    <property type="entry name" value="fabD"/>
    <property type="match status" value="1"/>
</dbReference>
<feature type="active site" evidence="5">
    <location>
        <position position="177"/>
    </location>
</feature>
<dbReference type="Gene3D" id="3.40.366.10">
    <property type="entry name" value="Malonyl-Coenzyme A Acyl Carrier Protein, domain 2"/>
    <property type="match status" value="1"/>
</dbReference>
<feature type="domain" description="Malonyl-CoA:ACP transacylase (MAT)" evidence="6">
    <location>
        <begin position="1"/>
        <end position="273"/>
    </location>
</feature>
<evidence type="ECO:0000256" key="3">
    <source>
        <dbReference type="ARBA" id="ARBA00048462"/>
    </source>
</evidence>
<evidence type="ECO:0000313" key="7">
    <source>
        <dbReference type="EMBL" id="OGC21867.1"/>
    </source>
</evidence>
<gene>
    <name evidence="7" type="ORF">A2310_01040</name>
</gene>
<dbReference type="Pfam" id="PF00698">
    <property type="entry name" value="Acyl_transf_1"/>
    <property type="match status" value="1"/>
</dbReference>
<evidence type="ECO:0000256" key="5">
    <source>
        <dbReference type="PIRSR" id="PIRSR000446-1"/>
    </source>
</evidence>
<dbReference type="Proteomes" id="UP000178417">
    <property type="component" value="Unassembled WGS sequence"/>
</dbReference>
<dbReference type="InterPro" id="IPR004410">
    <property type="entry name" value="Malonyl_CoA-ACP_transAc_FabD"/>
</dbReference>
<dbReference type="Gene3D" id="3.30.70.250">
    <property type="entry name" value="Malonyl-CoA ACP transacylase, ACP-binding"/>
    <property type="match status" value="1"/>
</dbReference>
<dbReference type="EMBL" id="MEUB01000035">
    <property type="protein sequence ID" value="OGC21867.1"/>
    <property type="molecule type" value="Genomic_DNA"/>
</dbReference>
<dbReference type="GO" id="GO:0006633">
    <property type="term" value="P:fatty acid biosynthetic process"/>
    <property type="evidence" value="ECO:0007669"/>
    <property type="project" value="TreeGrafter"/>
</dbReference>
<evidence type="ECO:0000313" key="8">
    <source>
        <dbReference type="Proteomes" id="UP000178417"/>
    </source>
</evidence>
<dbReference type="InterPro" id="IPR014043">
    <property type="entry name" value="Acyl_transferase_dom"/>
</dbReference>
<proteinExistence type="inferred from homology"/>
<dbReference type="SMART" id="SM00827">
    <property type="entry name" value="PKS_AT"/>
    <property type="match status" value="1"/>
</dbReference>
<sequence>MGKGFAEGLLDQASQVLGFDLKKLCLEGSEEDLKRTEISQPAILSVSFAAFKVLESKGVRADYMAGHSLGEYSALVAAGAISFLDAVKLVNLRGKFMQEAVPLGEGAMAAVLNLSREKIAECCNKAKDKGIVEMANFNSPGQVVISGEKEGVKEASRLCREAGAKRVISLAVSAPFHCSLMKPAADKLKVELDKININDAVIPVVANVDAEPVASALKIKENLYNQVVGSVLWEDSVKKMISLGVSKFIEVGPGNILCGLVKKIDSTVESCHSMI</sequence>
<comment type="caution">
    <text evidence="7">The sequence shown here is derived from an EMBL/GenBank/DDBJ whole genome shotgun (WGS) entry which is preliminary data.</text>
</comment>
<evidence type="ECO:0000256" key="1">
    <source>
        <dbReference type="ARBA" id="ARBA00022679"/>
    </source>
</evidence>
<dbReference type="PANTHER" id="PTHR42681">
    <property type="entry name" value="MALONYL-COA-ACYL CARRIER PROTEIN TRANSACYLASE, MITOCHONDRIAL"/>
    <property type="match status" value="1"/>
</dbReference>
<dbReference type="AlphaFoldDB" id="A0A1F4SND1"/>
<dbReference type="PIRSF" id="PIRSF000446">
    <property type="entry name" value="Mct"/>
    <property type="match status" value="1"/>
</dbReference>
<dbReference type="EC" id="2.3.1.39" evidence="4"/>
<dbReference type="FunFam" id="3.30.70.250:FF:000001">
    <property type="entry name" value="Malonyl CoA-acyl carrier protein transacylase"/>
    <property type="match status" value="1"/>
</dbReference>
<comment type="catalytic activity">
    <reaction evidence="3 4">
        <text>holo-[ACP] + malonyl-CoA = malonyl-[ACP] + CoA</text>
        <dbReference type="Rhea" id="RHEA:41792"/>
        <dbReference type="Rhea" id="RHEA-COMP:9623"/>
        <dbReference type="Rhea" id="RHEA-COMP:9685"/>
        <dbReference type="ChEBI" id="CHEBI:57287"/>
        <dbReference type="ChEBI" id="CHEBI:57384"/>
        <dbReference type="ChEBI" id="CHEBI:64479"/>
        <dbReference type="ChEBI" id="CHEBI:78449"/>
        <dbReference type="EC" id="2.3.1.39"/>
    </reaction>
</comment>
<evidence type="ECO:0000256" key="2">
    <source>
        <dbReference type="ARBA" id="ARBA00023315"/>
    </source>
</evidence>
<keyword evidence="1 4" id="KW-0808">Transferase</keyword>
<name>A0A1F4SND1_UNCSA</name>
<reference evidence="7 8" key="1">
    <citation type="journal article" date="2016" name="Nat. Commun.">
        <title>Thousands of microbial genomes shed light on interconnected biogeochemical processes in an aquifer system.</title>
        <authorList>
            <person name="Anantharaman K."/>
            <person name="Brown C.T."/>
            <person name="Hug L.A."/>
            <person name="Sharon I."/>
            <person name="Castelle C.J."/>
            <person name="Probst A.J."/>
            <person name="Thomas B.C."/>
            <person name="Singh A."/>
            <person name="Wilkins M.J."/>
            <person name="Karaoz U."/>
            <person name="Brodie E.L."/>
            <person name="Williams K.H."/>
            <person name="Hubbard S.S."/>
            <person name="Banfield J.F."/>
        </authorList>
    </citation>
    <scope>NUCLEOTIDE SEQUENCE [LARGE SCALE GENOMIC DNA]</scope>
</reference>
<comment type="similarity">
    <text evidence="4">Belongs to the fabD family.</text>
</comment>
<dbReference type="InterPro" id="IPR001227">
    <property type="entry name" value="Ac_transferase_dom_sf"/>
</dbReference>
<keyword evidence="2 4" id="KW-0012">Acyltransferase</keyword>
<dbReference type="InterPro" id="IPR016035">
    <property type="entry name" value="Acyl_Trfase/lysoPLipase"/>
</dbReference>
<dbReference type="InterPro" id="IPR024925">
    <property type="entry name" value="Malonyl_CoA-ACP_transAc"/>
</dbReference>
<dbReference type="InterPro" id="IPR016036">
    <property type="entry name" value="Malonyl_transacylase_ACP-bd"/>
</dbReference>
<dbReference type="SUPFAM" id="SSF52151">
    <property type="entry name" value="FabD/lysophospholipase-like"/>
    <property type="match status" value="1"/>
</dbReference>
<dbReference type="GO" id="GO:0004314">
    <property type="term" value="F:[acyl-carrier-protein] S-malonyltransferase activity"/>
    <property type="evidence" value="ECO:0007669"/>
    <property type="project" value="UniProtKB-EC"/>
</dbReference>
<organism evidence="7 8">
    <name type="scientific">candidate division WOR-1 bacterium RIFOXYB2_FULL_37_13</name>
    <dbReference type="NCBI Taxonomy" id="1802579"/>
    <lineage>
        <taxon>Bacteria</taxon>
        <taxon>Bacillati</taxon>
        <taxon>Saganbacteria</taxon>
    </lineage>
</organism>
<dbReference type="InterPro" id="IPR050858">
    <property type="entry name" value="Mal-CoA-ACP_Trans/PKS_FabD"/>
</dbReference>
<dbReference type="SUPFAM" id="SSF55048">
    <property type="entry name" value="Probable ACP-binding domain of malonyl-CoA ACP transacylase"/>
    <property type="match status" value="1"/>
</dbReference>
<dbReference type="PANTHER" id="PTHR42681:SF1">
    <property type="entry name" value="MALONYL-COA-ACYL CARRIER PROTEIN TRANSACYLASE, MITOCHONDRIAL"/>
    <property type="match status" value="1"/>
</dbReference>
<dbReference type="GO" id="GO:0005829">
    <property type="term" value="C:cytosol"/>
    <property type="evidence" value="ECO:0007669"/>
    <property type="project" value="TreeGrafter"/>
</dbReference>
<feature type="active site" evidence="5">
    <location>
        <position position="68"/>
    </location>
</feature>
<evidence type="ECO:0000259" key="6">
    <source>
        <dbReference type="SMART" id="SM00827"/>
    </source>
</evidence>